<dbReference type="EMBL" id="JPOX01000035">
    <property type="protein sequence ID" value="KFX43446.1"/>
    <property type="molecule type" value="Genomic_DNA"/>
</dbReference>
<dbReference type="PANTHER" id="PTHR28256:SF1">
    <property type="entry name" value="RIBONUCLEASES P_MRP PROTEIN SUBUNIT POP7"/>
    <property type="match status" value="1"/>
</dbReference>
<dbReference type="GO" id="GO:0006364">
    <property type="term" value="P:rRNA processing"/>
    <property type="evidence" value="ECO:0007669"/>
    <property type="project" value="TreeGrafter"/>
</dbReference>
<comment type="caution">
    <text evidence="5">The sequence shown here is derived from an EMBL/GenBank/DDBJ whole genome shotgun (WGS) entry which is preliminary data.</text>
</comment>
<sequence>MATKPSTAATSSTVTAPSTSTSTSTSTTKRKHTSSTSALTFERKNTNLLHIPSKPCEGSNNKKYRIAKRPIPRAPVASPYVGSTVPKIVYVSSKTPFMSAVKRVQKLLRLAERRAMMPLIGKRRHSHHHQQYGAKGGGGDVLEKCQKKLREDKVLVKATGRAIEKALSVGRWFEEGKGGSGEEFEVVIRTGSVCVVDDIVEEDVEDHEEDEEDEEDGEEKEGSIDPDINMAKINTTDNTNEDSTTTTQDHKDGDRGEESKNQRRRRRKRERIREQRLKAFVDEDGETPESRTRWVNMVEVAINMK</sequence>
<evidence type="ECO:0000313" key="5">
    <source>
        <dbReference type="EMBL" id="KFX43446.1"/>
    </source>
</evidence>
<feature type="compositionally biased region" description="Low complexity" evidence="4">
    <location>
        <begin position="1"/>
        <end position="27"/>
    </location>
</feature>
<dbReference type="AlphaFoldDB" id="A0A093V9T0"/>
<feature type="region of interest" description="Disordered" evidence="4">
    <location>
        <begin position="1"/>
        <end position="41"/>
    </location>
</feature>
<comment type="subcellular location">
    <subcellularLocation>
        <location evidence="1">Nucleus</location>
    </subcellularLocation>
</comment>
<gene>
    <name evidence="5" type="ORF">GQ26_0350420</name>
</gene>
<reference evidence="5" key="2">
    <citation type="journal article" date="2014" name="PLoS Genet.">
        <title>Signature gene expression reveals novel clues to the molecular mechanisms of dimorphic transition in Penicillium marneffei.</title>
        <authorList>
            <person name="Yang E."/>
            <person name="Wang G."/>
            <person name="Cai J."/>
            <person name="Woo P.C."/>
            <person name="Lau S.K."/>
            <person name="Yuen K.-Y."/>
            <person name="Chow W.-N."/>
            <person name="Lin X."/>
        </authorList>
    </citation>
    <scope>NUCLEOTIDE SEQUENCE</scope>
    <source>
        <strain evidence="5">PM1</strain>
    </source>
</reference>
<dbReference type="Pfam" id="PF12328">
    <property type="entry name" value="Rpp20"/>
    <property type="match status" value="1"/>
</dbReference>
<dbReference type="HOGENOM" id="CLU_085444_0_0_1"/>
<evidence type="ECO:0000256" key="3">
    <source>
        <dbReference type="ARBA" id="ARBA00023242"/>
    </source>
</evidence>
<dbReference type="GO" id="GO:0034965">
    <property type="term" value="P:intronic box C/D snoRNA processing"/>
    <property type="evidence" value="ECO:0007669"/>
    <property type="project" value="TreeGrafter"/>
</dbReference>
<organism evidence="5">
    <name type="scientific">Talaromyces marneffei PM1</name>
    <dbReference type="NCBI Taxonomy" id="1077442"/>
    <lineage>
        <taxon>Eukaryota</taxon>
        <taxon>Fungi</taxon>
        <taxon>Dikarya</taxon>
        <taxon>Ascomycota</taxon>
        <taxon>Pezizomycotina</taxon>
        <taxon>Eurotiomycetes</taxon>
        <taxon>Eurotiomycetidae</taxon>
        <taxon>Eurotiales</taxon>
        <taxon>Trichocomaceae</taxon>
        <taxon>Talaromyces</taxon>
        <taxon>Talaromyces sect. Talaromyces</taxon>
    </lineage>
</organism>
<evidence type="ECO:0000256" key="1">
    <source>
        <dbReference type="ARBA" id="ARBA00004123"/>
    </source>
</evidence>
<proteinExistence type="predicted"/>
<feature type="compositionally biased region" description="Basic and acidic residues" evidence="4">
    <location>
        <begin position="248"/>
        <end position="261"/>
    </location>
</feature>
<dbReference type="eggNOG" id="ENOG502SUA0">
    <property type="taxonomic scope" value="Eukaryota"/>
</dbReference>
<reference key="1">
    <citation type="journal article" date="2014" name="PLoS Genet.">
        <title>Signature Gene Expression Reveals Novel Clues to the Molecular Mechanisms of Dimorphic Transition in Penicillium marneffei.</title>
        <authorList>
            <person name="Yang E."/>
            <person name="Wang G."/>
            <person name="Cai J."/>
            <person name="Woo P.C."/>
            <person name="Lau S.K."/>
            <person name="Yuen K.-Y."/>
            <person name="Chow W.-N."/>
            <person name="Lin X."/>
        </authorList>
    </citation>
    <scope>NUCLEOTIDE SEQUENCE [LARGE SCALE GENOMIC DNA]</scope>
    <source>
        <strain>PM1</strain>
    </source>
</reference>
<accession>A0A093V9T0</accession>
<keyword evidence="3" id="KW-0539">Nucleus</keyword>
<feature type="region of interest" description="Disordered" evidence="4">
    <location>
        <begin position="202"/>
        <end position="271"/>
    </location>
</feature>
<feature type="compositionally biased region" description="Acidic residues" evidence="4">
    <location>
        <begin position="202"/>
        <end position="219"/>
    </location>
</feature>
<dbReference type="GO" id="GO:0000172">
    <property type="term" value="C:ribonuclease MRP complex"/>
    <property type="evidence" value="ECO:0007669"/>
    <property type="project" value="InterPro"/>
</dbReference>
<dbReference type="GO" id="GO:0003723">
    <property type="term" value="F:RNA binding"/>
    <property type="evidence" value="ECO:0007669"/>
    <property type="project" value="TreeGrafter"/>
</dbReference>
<dbReference type="InterPro" id="IPR036882">
    <property type="entry name" value="Alba-like_dom_sf"/>
</dbReference>
<name>A0A093V9T0_TALMA</name>
<protein>
    <submittedName>
        <fullName evidence="5">Ribonucleases P/MRP protein subunit POP7</fullName>
    </submittedName>
</protein>
<dbReference type="GO" id="GO:0004526">
    <property type="term" value="F:ribonuclease P activity"/>
    <property type="evidence" value="ECO:0007669"/>
    <property type="project" value="TreeGrafter"/>
</dbReference>
<dbReference type="InterPro" id="IPR014612">
    <property type="entry name" value="Pop7/Rpp20"/>
</dbReference>
<dbReference type="GO" id="GO:0000171">
    <property type="term" value="F:ribonuclease MRP activity"/>
    <property type="evidence" value="ECO:0007669"/>
    <property type="project" value="TreeGrafter"/>
</dbReference>
<evidence type="ECO:0000256" key="4">
    <source>
        <dbReference type="SAM" id="MobiDB-lite"/>
    </source>
</evidence>
<dbReference type="GO" id="GO:0000294">
    <property type="term" value="P:nuclear-transcribed mRNA catabolic process, RNase MRP-dependent"/>
    <property type="evidence" value="ECO:0007669"/>
    <property type="project" value="TreeGrafter"/>
</dbReference>
<dbReference type="Gene3D" id="3.30.110.20">
    <property type="entry name" value="Alba-like domain"/>
    <property type="match status" value="1"/>
</dbReference>
<evidence type="ECO:0000256" key="2">
    <source>
        <dbReference type="ARBA" id="ARBA00022694"/>
    </source>
</evidence>
<feature type="compositionally biased region" description="Low complexity" evidence="4">
    <location>
        <begin position="234"/>
        <end position="247"/>
    </location>
</feature>
<dbReference type="GO" id="GO:0001682">
    <property type="term" value="P:tRNA 5'-leader removal"/>
    <property type="evidence" value="ECO:0007669"/>
    <property type="project" value="InterPro"/>
</dbReference>
<dbReference type="PANTHER" id="PTHR28256">
    <property type="entry name" value="RIBONUCLEASES P/MRP PROTEIN SUBUNIT POP7"/>
    <property type="match status" value="1"/>
</dbReference>
<dbReference type="GO" id="GO:0005655">
    <property type="term" value="C:nucleolar ribonuclease P complex"/>
    <property type="evidence" value="ECO:0007669"/>
    <property type="project" value="InterPro"/>
</dbReference>
<dbReference type="InterPro" id="IPR020241">
    <property type="entry name" value="RNase_P/MRP_Pop7_fungi"/>
</dbReference>
<keyword evidence="2" id="KW-0819">tRNA processing</keyword>